<accession>A0AA35RDF4</accession>
<proteinExistence type="predicted"/>
<dbReference type="Proteomes" id="UP001174909">
    <property type="component" value="Unassembled WGS sequence"/>
</dbReference>
<evidence type="ECO:0000313" key="3">
    <source>
        <dbReference type="Proteomes" id="UP001174909"/>
    </source>
</evidence>
<feature type="compositionally biased region" description="Basic residues" evidence="1">
    <location>
        <begin position="1"/>
        <end position="18"/>
    </location>
</feature>
<reference evidence="2" key="1">
    <citation type="submission" date="2023-03" db="EMBL/GenBank/DDBJ databases">
        <authorList>
            <person name="Steffen K."/>
            <person name="Cardenas P."/>
        </authorList>
    </citation>
    <scope>NUCLEOTIDE SEQUENCE</scope>
</reference>
<dbReference type="AlphaFoldDB" id="A0AA35RDF4"/>
<keyword evidence="3" id="KW-1185">Reference proteome</keyword>
<evidence type="ECO:0000313" key="2">
    <source>
        <dbReference type="EMBL" id="CAI8009440.1"/>
    </source>
</evidence>
<sequence>MAAQQRQRKRLTRRKRSKLAPAVLLTPTKRSSKRKEKLEIILYDLLLC</sequence>
<gene>
    <name evidence="2" type="ORF">GBAR_LOCUS6332</name>
</gene>
<protein>
    <submittedName>
        <fullName evidence="2">Uncharacterized protein</fullName>
    </submittedName>
</protein>
<organism evidence="2 3">
    <name type="scientific">Geodia barretti</name>
    <name type="common">Barrett's horny sponge</name>
    <dbReference type="NCBI Taxonomy" id="519541"/>
    <lineage>
        <taxon>Eukaryota</taxon>
        <taxon>Metazoa</taxon>
        <taxon>Porifera</taxon>
        <taxon>Demospongiae</taxon>
        <taxon>Heteroscleromorpha</taxon>
        <taxon>Tetractinellida</taxon>
        <taxon>Astrophorina</taxon>
        <taxon>Geodiidae</taxon>
        <taxon>Geodia</taxon>
    </lineage>
</organism>
<comment type="caution">
    <text evidence="2">The sequence shown here is derived from an EMBL/GenBank/DDBJ whole genome shotgun (WGS) entry which is preliminary data.</text>
</comment>
<name>A0AA35RDF4_GEOBA</name>
<dbReference type="EMBL" id="CASHTH010000959">
    <property type="protein sequence ID" value="CAI8009440.1"/>
    <property type="molecule type" value="Genomic_DNA"/>
</dbReference>
<feature type="region of interest" description="Disordered" evidence="1">
    <location>
        <begin position="1"/>
        <end position="20"/>
    </location>
</feature>
<evidence type="ECO:0000256" key="1">
    <source>
        <dbReference type="SAM" id="MobiDB-lite"/>
    </source>
</evidence>